<evidence type="ECO:0000256" key="2">
    <source>
        <dbReference type="ARBA" id="ARBA00022525"/>
    </source>
</evidence>
<feature type="domain" description="Fibrillar collagen NC1" evidence="5">
    <location>
        <begin position="92"/>
        <end position="308"/>
    </location>
</feature>
<dbReference type="Proteomes" id="UP001239994">
    <property type="component" value="Unassembled WGS sequence"/>
</dbReference>
<gene>
    <name evidence="6" type="ORF">P4O66_021688</name>
</gene>
<dbReference type="Pfam" id="PF01410">
    <property type="entry name" value="COLFI"/>
    <property type="match status" value="1"/>
</dbReference>
<feature type="region of interest" description="Disordered" evidence="4">
    <location>
        <begin position="1"/>
        <end position="89"/>
    </location>
</feature>
<evidence type="ECO:0000313" key="6">
    <source>
        <dbReference type="EMBL" id="KAK1803171.1"/>
    </source>
</evidence>
<organism evidence="6 7">
    <name type="scientific">Electrophorus voltai</name>
    <dbReference type="NCBI Taxonomy" id="2609070"/>
    <lineage>
        <taxon>Eukaryota</taxon>
        <taxon>Metazoa</taxon>
        <taxon>Chordata</taxon>
        <taxon>Craniata</taxon>
        <taxon>Vertebrata</taxon>
        <taxon>Euteleostomi</taxon>
        <taxon>Actinopterygii</taxon>
        <taxon>Neopterygii</taxon>
        <taxon>Teleostei</taxon>
        <taxon>Ostariophysi</taxon>
        <taxon>Gymnotiformes</taxon>
        <taxon>Gymnotoidei</taxon>
        <taxon>Gymnotidae</taxon>
        <taxon>Electrophorus</taxon>
    </lineage>
</organism>
<reference evidence="6" key="1">
    <citation type="submission" date="2023-03" db="EMBL/GenBank/DDBJ databases">
        <title>Electrophorus voltai genome.</title>
        <authorList>
            <person name="Bian C."/>
        </authorList>
    </citation>
    <scope>NUCLEOTIDE SEQUENCE</scope>
    <source>
        <strain evidence="6">CB-2022</strain>
        <tissue evidence="6">Muscle</tissue>
    </source>
</reference>
<sequence length="308" mass="33761">PGLTGLSGSVGQKGSKGNQGPVGPRGDQGPPGPPGPPGLSTEGMSSHPLLDGSRIRRHYSQVDGASLESEEMEDEMEEDVQADAPGGERDMEEVLASLTSMRTEVEGMRNPLGTFHSPGRTCKELWMCHPDYPDGVYWIDPNQGCHRDSVKVYCNFTGEGETCLQPHSKFQMVKMAAWNKEKPGTWYSHFRKGSQFSYMDADGNPVHIVQLSFLKLLSATGRQTFTYLCQNSAGWLESATLSHTHALRFKGGNGEELTQKNAHYIQPSYDGCQASCPHSPYTQTLGTHLTLKPPALTLHSNKLHPLYT</sequence>
<comment type="caution">
    <text evidence="6">The sequence shown here is derived from an EMBL/GenBank/DDBJ whole genome shotgun (WGS) entry which is preliminary data.</text>
</comment>
<feature type="compositionally biased region" description="Polar residues" evidence="4">
    <location>
        <begin position="1"/>
        <end position="18"/>
    </location>
</feature>
<dbReference type="Gene3D" id="1.20.5.320">
    <property type="entry name" value="6-Phosphogluconate Dehydrogenase, domain 3"/>
    <property type="match status" value="1"/>
</dbReference>
<accession>A0AAD8ZRD4</accession>
<dbReference type="AlphaFoldDB" id="A0AAD8ZRD4"/>
<feature type="compositionally biased region" description="Acidic residues" evidence="4">
    <location>
        <begin position="68"/>
        <end position="81"/>
    </location>
</feature>
<dbReference type="EMBL" id="JAROKS010000006">
    <property type="protein sequence ID" value="KAK1803171.1"/>
    <property type="molecule type" value="Genomic_DNA"/>
</dbReference>
<evidence type="ECO:0000313" key="7">
    <source>
        <dbReference type="Proteomes" id="UP001239994"/>
    </source>
</evidence>
<dbReference type="GO" id="GO:0005581">
    <property type="term" value="C:collagen trimer"/>
    <property type="evidence" value="ECO:0007669"/>
    <property type="project" value="UniProtKB-KW"/>
</dbReference>
<evidence type="ECO:0000259" key="5">
    <source>
        <dbReference type="PROSITE" id="PS51461"/>
    </source>
</evidence>
<dbReference type="SUPFAM" id="SSF56496">
    <property type="entry name" value="Fibrinogen C-terminal domain-like"/>
    <property type="match status" value="1"/>
</dbReference>
<evidence type="ECO:0000256" key="4">
    <source>
        <dbReference type="SAM" id="MobiDB-lite"/>
    </source>
</evidence>
<keyword evidence="2" id="KW-0964">Secreted</keyword>
<dbReference type="InterPro" id="IPR000885">
    <property type="entry name" value="Fib_collagen_C"/>
</dbReference>
<protein>
    <recommendedName>
        <fullName evidence="5">Fibrillar collagen NC1 domain-containing protein</fullName>
    </recommendedName>
</protein>
<dbReference type="Gene3D" id="2.60.120.1000">
    <property type="match status" value="1"/>
</dbReference>
<dbReference type="GO" id="GO:0005576">
    <property type="term" value="C:extracellular region"/>
    <property type="evidence" value="ECO:0007669"/>
    <property type="project" value="UniProtKB-SubCell"/>
</dbReference>
<dbReference type="FunFam" id="2.60.120.1000:FF:000007">
    <property type="entry name" value="Collagen type V alpha 3 chain"/>
    <property type="match status" value="1"/>
</dbReference>
<name>A0AAD8ZRD4_9TELE</name>
<dbReference type="GO" id="GO:0005201">
    <property type="term" value="F:extracellular matrix structural constituent"/>
    <property type="evidence" value="ECO:0007669"/>
    <property type="project" value="InterPro"/>
</dbReference>
<feature type="non-terminal residue" evidence="6">
    <location>
        <position position="308"/>
    </location>
</feature>
<dbReference type="InterPro" id="IPR036056">
    <property type="entry name" value="Fibrinogen-like_C"/>
</dbReference>
<proteinExistence type="predicted"/>
<comment type="subcellular location">
    <subcellularLocation>
        <location evidence="1">Secreted</location>
    </subcellularLocation>
</comment>
<dbReference type="PROSITE" id="PS51461">
    <property type="entry name" value="NC1_FIB"/>
    <property type="match status" value="1"/>
</dbReference>
<dbReference type="SMART" id="SM00038">
    <property type="entry name" value="COLFI"/>
    <property type="match status" value="1"/>
</dbReference>
<evidence type="ECO:0000256" key="3">
    <source>
        <dbReference type="ARBA" id="ARBA00023119"/>
    </source>
</evidence>
<evidence type="ECO:0000256" key="1">
    <source>
        <dbReference type="ARBA" id="ARBA00004613"/>
    </source>
</evidence>
<keyword evidence="7" id="KW-1185">Reference proteome</keyword>
<keyword evidence="3" id="KW-0176">Collagen</keyword>